<dbReference type="SUPFAM" id="SSF53041">
    <property type="entry name" value="Resolvase-like"/>
    <property type="match status" value="1"/>
</dbReference>
<dbReference type="Gene3D" id="3.40.50.1390">
    <property type="entry name" value="Resolvase, N-terminal catalytic domain"/>
    <property type="match status" value="1"/>
</dbReference>
<dbReference type="AlphaFoldDB" id="A0A2T4UTK3"/>
<keyword evidence="7" id="KW-1185">Reference proteome</keyword>
<keyword evidence="1" id="KW-0229">DNA integration</keyword>
<proteinExistence type="predicted"/>
<evidence type="ECO:0000256" key="1">
    <source>
        <dbReference type="ARBA" id="ARBA00022908"/>
    </source>
</evidence>
<protein>
    <submittedName>
        <fullName evidence="6">Resolvase</fullName>
    </submittedName>
</protein>
<reference evidence="6 7" key="1">
    <citation type="submission" date="2018-03" db="EMBL/GenBank/DDBJ databases">
        <title>Bacteriophage NCPPB3778 and a type I-E CRISPR drive the evolution of the US Biological Select Agent, Rathayibacter toxicus.</title>
        <authorList>
            <person name="Davis E.W.II."/>
            <person name="Tabima J.F."/>
            <person name="Weisberg A.J."/>
            <person name="Dantas Lopes L."/>
            <person name="Wiseman M.S."/>
            <person name="Wiseman M.S."/>
            <person name="Pupko T."/>
            <person name="Belcher M.S."/>
            <person name="Sechler A.J."/>
            <person name="Tancos M.A."/>
            <person name="Schroeder B.K."/>
            <person name="Murray T.D."/>
            <person name="Luster D.G."/>
            <person name="Schneider W.L."/>
            <person name="Rogers E."/>
            <person name="Andreote F.D."/>
            <person name="Grunwald N.J."/>
            <person name="Putnam M.L."/>
            <person name="Chang J.H."/>
        </authorList>
    </citation>
    <scope>NUCLEOTIDE SEQUENCE [LARGE SCALE GENOMIC DNA]</scope>
    <source>
        <strain evidence="6 7">DSM 15933</strain>
    </source>
</reference>
<dbReference type="InterPro" id="IPR050639">
    <property type="entry name" value="SSR_resolvase"/>
</dbReference>
<dbReference type="GO" id="GO:0003677">
    <property type="term" value="F:DNA binding"/>
    <property type="evidence" value="ECO:0007669"/>
    <property type="project" value="UniProtKB-KW"/>
</dbReference>
<dbReference type="InterPro" id="IPR036162">
    <property type="entry name" value="Resolvase-like_N_sf"/>
</dbReference>
<dbReference type="PANTHER" id="PTHR30461">
    <property type="entry name" value="DNA-INVERTASE FROM LAMBDOID PROPHAGE"/>
    <property type="match status" value="1"/>
</dbReference>
<dbReference type="SMART" id="SM00857">
    <property type="entry name" value="Resolvase"/>
    <property type="match status" value="1"/>
</dbReference>
<organism evidence="6 7">
    <name type="scientific">Rathayibacter caricis DSM 15933</name>
    <dbReference type="NCBI Taxonomy" id="1328867"/>
    <lineage>
        <taxon>Bacteria</taxon>
        <taxon>Bacillati</taxon>
        <taxon>Actinomycetota</taxon>
        <taxon>Actinomycetes</taxon>
        <taxon>Micrococcales</taxon>
        <taxon>Microbacteriaceae</taxon>
        <taxon>Rathayibacter</taxon>
    </lineage>
</organism>
<evidence type="ECO:0000256" key="2">
    <source>
        <dbReference type="ARBA" id="ARBA00023125"/>
    </source>
</evidence>
<evidence type="ECO:0000313" key="6">
    <source>
        <dbReference type="EMBL" id="PTL72846.1"/>
    </source>
</evidence>
<evidence type="ECO:0000256" key="4">
    <source>
        <dbReference type="PIRSR" id="PIRSR606118-50"/>
    </source>
</evidence>
<comment type="caution">
    <text evidence="6">The sequence shown here is derived from an EMBL/GenBank/DDBJ whole genome shotgun (WGS) entry which is preliminary data.</text>
</comment>
<dbReference type="EMBL" id="PZPL01000001">
    <property type="protein sequence ID" value="PTL72846.1"/>
    <property type="molecule type" value="Genomic_DNA"/>
</dbReference>
<keyword evidence="3" id="KW-0233">DNA recombination</keyword>
<dbReference type="PROSITE" id="PS00398">
    <property type="entry name" value="RECOMBINASES_2"/>
    <property type="match status" value="1"/>
</dbReference>
<evidence type="ECO:0000259" key="5">
    <source>
        <dbReference type="PROSITE" id="PS51736"/>
    </source>
</evidence>
<dbReference type="PROSITE" id="PS51736">
    <property type="entry name" value="RECOMBINASES_3"/>
    <property type="match status" value="1"/>
</dbReference>
<dbReference type="CDD" id="cd03768">
    <property type="entry name" value="SR_ResInv"/>
    <property type="match status" value="1"/>
</dbReference>
<dbReference type="InterPro" id="IPR006118">
    <property type="entry name" value="Recombinase_CS"/>
</dbReference>
<dbReference type="GO" id="GO:0000150">
    <property type="term" value="F:DNA strand exchange activity"/>
    <property type="evidence" value="ECO:0007669"/>
    <property type="project" value="InterPro"/>
</dbReference>
<dbReference type="RefSeq" id="WP_107574477.1">
    <property type="nucleotide sequence ID" value="NZ_PZPL01000001.1"/>
</dbReference>
<evidence type="ECO:0000313" key="7">
    <source>
        <dbReference type="Proteomes" id="UP000241085"/>
    </source>
</evidence>
<evidence type="ECO:0000256" key="3">
    <source>
        <dbReference type="ARBA" id="ARBA00023172"/>
    </source>
</evidence>
<dbReference type="GO" id="GO:0015074">
    <property type="term" value="P:DNA integration"/>
    <property type="evidence" value="ECO:0007669"/>
    <property type="project" value="UniProtKB-KW"/>
</dbReference>
<accession>A0A2T4UTK3</accession>
<dbReference type="Pfam" id="PF00239">
    <property type="entry name" value="Resolvase"/>
    <property type="match status" value="1"/>
</dbReference>
<feature type="active site" description="O-(5'-phospho-DNA)-serine intermediate" evidence="4">
    <location>
        <position position="20"/>
    </location>
</feature>
<gene>
    <name evidence="6" type="ORF">C1I63_08295</name>
</gene>
<sequence>MENNTPATETGYTFGYRRVSSVKQSYERQTSALLAAGVPEDRIFEDKITGARMDRPGLNNLLKVARRGDVILVSSLDRLGRTVLDTLKTMESLEEKGITVRSLKPGEDFSGVTGRLIRNLMASIAQWERENTAERAADARAARKAVGTLTGRSKTATAPDNVEKIRAMRAGGMTVPKIVEATGVSRASVFRALKD</sequence>
<dbReference type="InterPro" id="IPR006119">
    <property type="entry name" value="Resolv_N"/>
</dbReference>
<name>A0A2T4UTK3_9MICO</name>
<dbReference type="Proteomes" id="UP000241085">
    <property type="component" value="Unassembled WGS sequence"/>
</dbReference>
<feature type="domain" description="Resolvase/invertase-type recombinase catalytic" evidence="5">
    <location>
        <begin position="12"/>
        <end position="147"/>
    </location>
</feature>
<keyword evidence="2" id="KW-0238">DNA-binding</keyword>
<dbReference type="PANTHER" id="PTHR30461:SF2">
    <property type="entry name" value="SERINE RECOMBINASE PINE-RELATED"/>
    <property type="match status" value="1"/>
</dbReference>